<organism evidence="3 4">
    <name type="scientific">Schizopora paradoxa</name>
    <dbReference type="NCBI Taxonomy" id="27342"/>
    <lineage>
        <taxon>Eukaryota</taxon>
        <taxon>Fungi</taxon>
        <taxon>Dikarya</taxon>
        <taxon>Basidiomycota</taxon>
        <taxon>Agaricomycotina</taxon>
        <taxon>Agaricomycetes</taxon>
        <taxon>Hymenochaetales</taxon>
        <taxon>Schizoporaceae</taxon>
        <taxon>Schizopora</taxon>
    </lineage>
</organism>
<keyword evidence="1" id="KW-0812">Transmembrane</keyword>
<accession>A0A0H2R7J3</accession>
<reference evidence="3 4" key="1">
    <citation type="submission" date="2015-04" db="EMBL/GenBank/DDBJ databases">
        <title>Complete genome sequence of Schizopora paradoxa KUC8140, a cosmopolitan wood degrader in East Asia.</title>
        <authorList>
            <consortium name="DOE Joint Genome Institute"/>
            <person name="Min B."/>
            <person name="Park H."/>
            <person name="Jang Y."/>
            <person name="Kim J.-J."/>
            <person name="Kim K.H."/>
            <person name="Pangilinan J."/>
            <person name="Lipzen A."/>
            <person name="Riley R."/>
            <person name="Grigoriev I.V."/>
            <person name="Spatafora J.W."/>
            <person name="Choi I.-G."/>
        </authorList>
    </citation>
    <scope>NUCLEOTIDE SEQUENCE [LARGE SCALE GENOMIC DNA]</scope>
    <source>
        <strain evidence="3 4">KUC8140</strain>
    </source>
</reference>
<keyword evidence="1" id="KW-0472">Membrane</keyword>
<dbReference type="Proteomes" id="UP000053477">
    <property type="component" value="Unassembled WGS sequence"/>
</dbReference>
<dbReference type="AlphaFoldDB" id="A0A0H2R7J3"/>
<feature type="domain" description="DUF6533" evidence="2">
    <location>
        <begin position="17"/>
        <end position="62"/>
    </location>
</feature>
<feature type="transmembrane region" description="Helical" evidence="1">
    <location>
        <begin position="12"/>
        <end position="34"/>
    </location>
</feature>
<dbReference type="InParanoid" id="A0A0H2R7J3"/>
<feature type="transmembrane region" description="Helical" evidence="1">
    <location>
        <begin position="159"/>
        <end position="178"/>
    </location>
</feature>
<evidence type="ECO:0000313" key="3">
    <source>
        <dbReference type="EMBL" id="KLO05413.1"/>
    </source>
</evidence>
<dbReference type="Pfam" id="PF20151">
    <property type="entry name" value="DUF6533"/>
    <property type="match status" value="1"/>
</dbReference>
<dbReference type="OrthoDB" id="2679375at2759"/>
<evidence type="ECO:0000313" key="4">
    <source>
        <dbReference type="Proteomes" id="UP000053477"/>
    </source>
</evidence>
<sequence length="314" mass="35669">MSDPLVQSIWDILVFRYTIVATFCFVMYEYLLNFDYELRFLWMRRFTFGSCLLFLCRYLPIAQINLALVGDASTPHCISLNKGSSVLVYLQYTLSSIVLYARTYAVWAGNKRVLAILLGTYSLSVVGTAYTVYRFIRGISVLDIRPWTGCVIVVSDHTIFYALIASVLMDLLGLCLLLHKSVLHTKDMKKIGFQQASLLTVMAQDGMAYFVLNIICTVANTIVLERASADYRDFLVTTQCCIQNVLCARLFFHMQTARKMGTGLTTASKMHSDIHFEDYEMKPRDRARTNYSGLRAEDATWTGLAISHSDDLEM</sequence>
<feature type="transmembrane region" description="Helical" evidence="1">
    <location>
        <begin position="114"/>
        <end position="136"/>
    </location>
</feature>
<gene>
    <name evidence="3" type="ORF">SCHPADRAFT_727422</name>
</gene>
<evidence type="ECO:0000259" key="2">
    <source>
        <dbReference type="Pfam" id="PF20151"/>
    </source>
</evidence>
<feature type="transmembrane region" description="Helical" evidence="1">
    <location>
        <begin position="89"/>
        <end position="107"/>
    </location>
</feature>
<name>A0A0H2R7J3_9AGAM</name>
<protein>
    <recommendedName>
        <fullName evidence="2">DUF6533 domain-containing protein</fullName>
    </recommendedName>
</protein>
<dbReference type="EMBL" id="KQ086312">
    <property type="protein sequence ID" value="KLO05413.1"/>
    <property type="molecule type" value="Genomic_DNA"/>
</dbReference>
<keyword evidence="1" id="KW-1133">Transmembrane helix</keyword>
<keyword evidence="4" id="KW-1185">Reference proteome</keyword>
<feature type="transmembrane region" description="Helical" evidence="1">
    <location>
        <begin position="46"/>
        <end position="69"/>
    </location>
</feature>
<dbReference type="InterPro" id="IPR045340">
    <property type="entry name" value="DUF6533"/>
</dbReference>
<evidence type="ECO:0000256" key="1">
    <source>
        <dbReference type="SAM" id="Phobius"/>
    </source>
</evidence>
<proteinExistence type="predicted"/>